<protein>
    <submittedName>
        <fullName evidence="3">LuxR family transcriptional regulator</fullName>
    </submittedName>
</protein>
<feature type="domain" description="HTH luxR-type" evidence="2">
    <location>
        <begin position="149"/>
        <end position="214"/>
    </location>
</feature>
<dbReference type="Gene3D" id="1.10.10.10">
    <property type="entry name" value="Winged helix-like DNA-binding domain superfamily/Winged helix DNA-binding domain"/>
    <property type="match status" value="1"/>
</dbReference>
<accession>W0I072</accession>
<dbReference type="SMART" id="SM00421">
    <property type="entry name" value="HTH_LUXR"/>
    <property type="match status" value="1"/>
</dbReference>
<evidence type="ECO:0000256" key="1">
    <source>
        <dbReference type="ARBA" id="ARBA00023125"/>
    </source>
</evidence>
<dbReference type="CDD" id="cd06170">
    <property type="entry name" value="LuxR_C_like"/>
    <property type="match status" value="1"/>
</dbReference>
<dbReference type="InterPro" id="IPR016032">
    <property type="entry name" value="Sig_transdc_resp-reg_C-effctor"/>
</dbReference>
<dbReference type="OrthoDB" id="6191871at2"/>
<dbReference type="KEGG" id="sod:Sant_2860"/>
<dbReference type="PROSITE" id="PS50043">
    <property type="entry name" value="HTH_LUXR_2"/>
    <property type="match status" value="1"/>
</dbReference>
<keyword evidence="1" id="KW-0238">DNA-binding</keyword>
<dbReference type="RefSeq" id="WP_025423014.1">
    <property type="nucleotide sequence ID" value="NZ_CP006569.1"/>
</dbReference>
<dbReference type="Pfam" id="PF00196">
    <property type="entry name" value="GerE"/>
    <property type="match status" value="1"/>
</dbReference>
<evidence type="ECO:0000313" key="3">
    <source>
        <dbReference type="EMBL" id="AHF77875.1"/>
    </source>
</evidence>
<dbReference type="HOGENOM" id="CLU_075576_1_0_6"/>
<dbReference type="GO" id="GO:0003677">
    <property type="term" value="F:DNA binding"/>
    <property type="evidence" value="ECO:0007669"/>
    <property type="project" value="UniProtKB-KW"/>
</dbReference>
<reference evidence="3 4" key="1">
    <citation type="journal article" date="2014" name="Genome Biol. Evol.">
        <title>Genome degeneration and adaptation in a nascent stage of symbiosis.</title>
        <authorList>
            <person name="Oakeson K.F."/>
            <person name="Gil R."/>
            <person name="Clayton A.L."/>
            <person name="Dunn D.M."/>
            <person name="von Niederhausern A.C."/>
            <person name="Hamil C."/>
            <person name="Aoyagi A."/>
            <person name="Duval B."/>
            <person name="Baca A."/>
            <person name="Silva F.J."/>
            <person name="Vallier A."/>
            <person name="Jackson D.G."/>
            <person name="Latorre A."/>
            <person name="Weiss R.B."/>
            <person name="Heddi A."/>
            <person name="Moya A."/>
            <person name="Dale C."/>
        </authorList>
    </citation>
    <scope>NUCLEOTIDE SEQUENCE [LARGE SCALE GENOMIC DNA]</scope>
    <source>
        <strain evidence="3 4">HS1</strain>
    </source>
</reference>
<dbReference type="EMBL" id="CP006569">
    <property type="protein sequence ID" value="AHF77875.1"/>
    <property type="molecule type" value="Genomic_DNA"/>
</dbReference>
<keyword evidence="4" id="KW-1185">Reference proteome</keyword>
<name>W0I072_9GAMM</name>
<sequence>MEGGVLFTNESLTHIPLISFLESSSIPWLVKSTDSRFVYMNKASEDFHNIPLAYDYEGRLDEEFPCPWSEFAPEFKAHDRKAESTASGAEIIVTSYYGRSSILEPYYCHKFPIHNGEGQVLGNLSYSKKFSFVSIGDFFKNFKPSVINLTPPTDVFTDKELEIIFYAIQKLPSKEIAQRLTLSYRTVENRLLKIYEKIGINSQKGLIDYCHAEGLDNYVPKRLLKKGVNFCW</sequence>
<gene>
    <name evidence="3" type="ORF">Sant_2860</name>
</gene>
<evidence type="ECO:0000313" key="4">
    <source>
        <dbReference type="Proteomes" id="UP000019028"/>
    </source>
</evidence>
<dbReference type="Pfam" id="PF08448">
    <property type="entry name" value="PAS_4"/>
    <property type="match status" value="1"/>
</dbReference>
<dbReference type="AlphaFoldDB" id="W0I072"/>
<dbReference type="InterPro" id="IPR013656">
    <property type="entry name" value="PAS_4"/>
</dbReference>
<dbReference type="InterPro" id="IPR000792">
    <property type="entry name" value="Tscrpt_reg_LuxR_C"/>
</dbReference>
<dbReference type="InterPro" id="IPR036388">
    <property type="entry name" value="WH-like_DNA-bd_sf"/>
</dbReference>
<proteinExistence type="predicted"/>
<evidence type="ECO:0000259" key="2">
    <source>
        <dbReference type="PROSITE" id="PS50043"/>
    </source>
</evidence>
<dbReference type="SUPFAM" id="SSF46894">
    <property type="entry name" value="C-terminal effector domain of the bipartite response regulators"/>
    <property type="match status" value="1"/>
</dbReference>
<dbReference type="GO" id="GO:0006355">
    <property type="term" value="P:regulation of DNA-templated transcription"/>
    <property type="evidence" value="ECO:0007669"/>
    <property type="project" value="InterPro"/>
</dbReference>
<organism evidence="3 4">
    <name type="scientific">Sodalis praecaptivus</name>
    <dbReference type="NCBI Taxonomy" id="1239307"/>
    <lineage>
        <taxon>Bacteria</taxon>
        <taxon>Pseudomonadati</taxon>
        <taxon>Pseudomonadota</taxon>
        <taxon>Gammaproteobacteria</taxon>
        <taxon>Enterobacterales</taxon>
        <taxon>Bruguierivoracaceae</taxon>
        <taxon>Sodalis</taxon>
    </lineage>
</organism>
<dbReference type="Proteomes" id="UP000019028">
    <property type="component" value="Chromosome"/>
</dbReference>